<sequence>MGRRCLVERRQGPKGHRQVRLLSQYPRTVRWAAARQARLDAITARLGGAADASGLVCQPGATQIPALVLMRQLNDRLLVRLQAAAGMDWVTRARGSGHSTDACRACEPKQRTGSFRCGGDVPLGEGSSQAPCALPAPPYF</sequence>
<organism evidence="1 2">
    <name type="scientific">Pyrenophora seminiperda CCB06</name>
    <dbReference type="NCBI Taxonomy" id="1302712"/>
    <lineage>
        <taxon>Eukaryota</taxon>
        <taxon>Fungi</taxon>
        <taxon>Dikarya</taxon>
        <taxon>Ascomycota</taxon>
        <taxon>Pezizomycotina</taxon>
        <taxon>Dothideomycetes</taxon>
        <taxon>Pleosporomycetidae</taxon>
        <taxon>Pleosporales</taxon>
        <taxon>Pleosporineae</taxon>
        <taxon>Pleosporaceae</taxon>
        <taxon>Pyrenophora</taxon>
    </lineage>
</organism>
<protein>
    <submittedName>
        <fullName evidence="1">Uncharacterized protein</fullName>
    </submittedName>
</protein>
<dbReference type="EMBL" id="KE747844">
    <property type="protein sequence ID" value="RMZ74384.1"/>
    <property type="molecule type" value="Genomic_DNA"/>
</dbReference>
<proteinExistence type="predicted"/>
<dbReference type="Proteomes" id="UP000265663">
    <property type="component" value="Unassembled WGS sequence"/>
</dbReference>
<reference evidence="1 2" key="1">
    <citation type="journal article" date="2014" name="PLoS ONE">
        <title>De novo Genome Assembly of the Fungal Plant Pathogen Pyrenophora semeniperda.</title>
        <authorList>
            <person name="Soliai M.M."/>
            <person name="Meyer S.E."/>
            <person name="Udall J.A."/>
            <person name="Elzinga D.E."/>
            <person name="Hermansen R.A."/>
            <person name="Bodily P.M."/>
            <person name="Hart A.A."/>
            <person name="Coleman C.E."/>
        </authorList>
    </citation>
    <scope>NUCLEOTIDE SEQUENCE [LARGE SCALE GENOMIC DNA]</scope>
    <source>
        <strain evidence="1 2">CCB06</strain>
        <tissue evidence="1">Mycelium</tissue>
    </source>
</reference>
<evidence type="ECO:0000313" key="2">
    <source>
        <dbReference type="Proteomes" id="UP000265663"/>
    </source>
</evidence>
<accession>A0A3M7MJ42</accession>
<evidence type="ECO:0000313" key="1">
    <source>
        <dbReference type="EMBL" id="RMZ74384.1"/>
    </source>
</evidence>
<gene>
    <name evidence="1" type="ORF">GMOD_00003413</name>
</gene>
<dbReference type="AlphaFoldDB" id="A0A3M7MJ42"/>
<keyword evidence="2" id="KW-1185">Reference proteome</keyword>
<name>A0A3M7MJ42_9PLEO</name>